<dbReference type="RefSeq" id="WP_067548808.1">
    <property type="nucleotide sequence ID" value="NZ_CP012836.1"/>
</dbReference>
<dbReference type="PANTHER" id="PTHR30244:SF34">
    <property type="entry name" value="DTDP-4-AMINO-4,6-DIDEOXYGALACTOSE TRANSAMINASE"/>
    <property type="match status" value="1"/>
</dbReference>
<name>A0A142EQV0_9BACT</name>
<evidence type="ECO:0000313" key="5">
    <source>
        <dbReference type="EMBL" id="AMQ57505.1"/>
    </source>
</evidence>
<dbReference type="SUPFAM" id="SSF53383">
    <property type="entry name" value="PLP-dependent transferases"/>
    <property type="match status" value="1"/>
</dbReference>
<protein>
    <submittedName>
        <fullName evidence="5">TDP-4-oxo-6-deoxy-D-glucose aminotransferase</fullName>
    </submittedName>
</protein>
<dbReference type="CDD" id="cd00616">
    <property type="entry name" value="AHBA_syn"/>
    <property type="match status" value="1"/>
</dbReference>
<feature type="active site" description="Proton acceptor" evidence="2">
    <location>
        <position position="185"/>
    </location>
</feature>
<dbReference type="Gene3D" id="3.40.640.10">
    <property type="entry name" value="Type I PLP-dependent aspartate aminotransferase-like (Major domain)"/>
    <property type="match status" value="1"/>
</dbReference>
<reference evidence="6" key="1">
    <citation type="submission" date="2015-09" db="EMBL/GenBank/DDBJ databases">
        <title>Complete sequence of Algoriphagus sp. M8-2.</title>
        <authorList>
            <person name="Shintani M."/>
        </authorList>
    </citation>
    <scope>NUCLEOTIDE SEQUENCE [LARGE SCALE GENOMIC DNA]</scope>
    <source>
        <strain evidence="6">M8-2</strain>
    </source>
</reference>
<organism evidence="5 6">
    <name type="scientific">Algoriphagus sanaruensis</name>
    <dbReference type="NCBI Taxonomy" id="1727163"/>
    <lineage>
        <taxon>Bacteria</taxon>
        <taxon>Pseudomonadati</taxon>
        <taxon>Bacteroidota</taxon>
        <taxon>Cytophagia</taxon>
        <taxon>Cytophagales</taxon>
        <taxon>Cyclobacteriaceae</taxon>
        <taxon>Algoriphagus</taxon>
    </lineage>
</organism>
<comment type="similarity">
    <text evidence="1 4">Belongs to the DegT/DnrJ/EryC1 family.</text>
</comment>
<dbReference type="EMBL" id="CP012836">
    <property type="protein sequence ID" value="AMQ57505.1"/>
    <property type="molecule type" value="Genomic_DNA"/>
</dbReference>
<dbReference type="GO" id="GO:0019180">
    <property type="term" value="F:dTDP-4-amino-4,6-dideoxygalactose transaminase activity"/>
    <property type="evidence" value="ECO:0007669"/>
    <property type="project" value="TreeGrafter"/>
</dbReference>
<dbReference type="InterPro" id="IPR015421">
    <property type="entry name" value="PyrdxlP-dep_Trfase_major"/>
</dbReference>
<evidence type="ECO:0000256" key="4">
    <source>
        <dbReference type="RuleBase" id="RU004508"/>
    </source>
</evidence>
<feature type="modified residue" description="N6-(pyridoxal phosphate)lysine" evidence="3">
    <location>
        <position position="185"/>
    </location>
</feature>
<dbReference type="InterPro" id="IPR000653">
    <property type="entry name" value="DegT/StrS_aminotransferase"/>
</dbReference>
<dbReference type="KEGG" id="alm:AO498_13735"/>
<keyword evidence="5" id="KW-0032">Aminotransferase</keyword>
<dbReference type="STRING" id="1727163.AO498_13735"/>
<dbReference type="InterPro" id="IPR015424">
    <property type="entry name" value="PyrdxlP-dep_Trfase"/>
</dbReference>
<keyword evidence="3 4" id="KW-0663">Pyridoxal phosphate</keyword>
<evidence type="ECO:0000313" key="6">
    <source>
        <dbReference type="Proteomes" id="UP000073816"/>
    </source>
</evidence>
<keyword evidence="6" id="KW-1185">Reference proteome</keyword>
<dbReference type="Proteomes" id="UP000073816">
    <property type="component" value="Chromosome"/>
</dbReference>
<dbReference type="PIRSF" id="PIRSF000390">
    <property type="entry name" value="PLP_StrS"/>
    <property type="match status" value="1"/>
</dbReference>
<dbReference type="NCBIfam" id="NF008687">
    <property type="entry name" value="PRK11706.1"/>
    <property type="match status" value="1"/>
</dbReference>
<evidence type="ECO:0000256" key="3">
    <source>
        <dbReference type="PIRSR" id="PIRSR000390-2"/>
    </source>
</evidence>
<reference evidence="5 6" key="2">
    <citation type="journal article" date="2016" name="Genome Announc.">
        <title>Complete Genome Sequence of Algoriphagus sp. Strain M8-2, Isolated from a Brackish Lake.</title>
        <authorList>
            <person name="Muraguchi Y."/>
            <person name="Kushimoto K."/>
            <person name="Ohtsubo Y."/>
            <person name="Suzuki T."/>
            <person name="Dohra H."/>
            <person name="Kimbara K."/>
            <person name="Shintani M."/>
        </authorList>
    </citation>
    <scope>NUCLEOTIDE SEQUENCE [LARGE SCALE GENOMIC DNA]</scope>
    <source>
        <strain evidence="5 6">M8-2</strain>
    </source>
</reference>
<dbReference type="GO" id="GO:0030170">
    <property type="term" value="F:pyridoxal phosphate binding"/>
    <property type="evidence" value="ECO:0007669"/>
    <property type="project" value="TreeGrafter"/>
</dbReference>
<dbReference type="OrthoDB" id="9810913at2"/>
<dbReference type="Pfam" id="PF01041">
    <property type="entry name" value="DegT_DnrJ_EryC1"/>
    <property type="match status" value="1"/>
</dbReference>
<proteinExistence type="inferred from homology"/>
<dbReference type="AlphaFoldDB" id="A0A142EQV0"/>
<accession>A0A142EQV0</accession>
<sequence length="388" mass="43912">MHPVQIPFNKPHLTGKELNYIQEAVAKGKLSGNGFFTQACQQLLQKKFGFGTCFLTHSCTGALEMAALLLDIQPGDEVILPSFTFVSTANAFALRGAKLVFSDTLPGFPEMDLEQVESLINSKTKAIVIVHYAGFGMQIQAYRQLADKHGLMLIEDAAQAISSKVNEKYLGTFGDLASLSFHETKNIQSGQGGVLIVNNPKFLERARIIWEKGTDRSSFFEGKKNHYSWIDLGSSFQMSELSAAFLWGQMQELEGIQARRKAIWEGYFRLFTVGKSELFAEKYDQLLLKAIANLGQGQALEFQKNVGNYHLFYLVFDSFQNRRRFIEELLSQGVLSVFHYQSLHKSEFIRAHQPESAMLELPNSDIFSERLVRLPFYYDLPEDTKDKI</sequence>
<gene>
    <name evidence="5" type="ORF">AO498_13735</name>
</gene>
<dbReference type="PANTHER" id="PTHR30244">
    <property type="entry name" value="TRANSAMINASE"/>
    <property type="match status" value="1"/>
</dbReference>
<dbReference type="GO" id="GO:0000271">
    <property type="term" value="P:polysaccharide biosynthetic process"/>
    <property type="evidence" value="ECO:0007669"/>
    <property type="project" value="TreeGrafter"/>
</dbReference>
<keyword evidence="5" id="KW-0808">Transferase</keyword>
<dbReference type="PATRIC" id="fig|1727163.4.peg.2872"/>
<evidence type="ECO:0000256" key="2">
    <source>
        <dbReference type="PIRSR" id="PIRSR000390-1"/>
    </source>
</evidence>
<evidence type="ECO:0000256" key="1">
    <source>
        <dbReference type="ARBA" id="ARBA00037999"/>
    </source>
</evidence>